<comment type="caution">
    <text evidence="2">The sequence shown here is derived from an EMBL/GenBank/DDBJ whole genome shotgun (WGS) entry which is preliminary data.</text>
</comment>
<dbReference type="InterPro" id="IPR027065">
    <property type="entry name" value="Lon_Prtase"/>
</dbReference>
<reference evidence="2" key="1">
    <citation type="journal article" date="2014" name="Front. Microbiol.">
        <title>High frequency of phylogenetically diverse reductive dehalogenase-homologous genes in deep subseafloor sedimentary metagenomes.</title>
        <authorList>
            <person name="Kawai M."/>
            <person name="Futagami T."/>
            <person name="Toyoda A."/>
            <person name="Takaki Y."/>
            <person name="Nishi S."/>
            <person name="Hori S."/>
            <person name="Arai W."/>
            <person name="Tsubouchi T."/>
            <person name="Morono Y."/>
            <person name="Uchiyama I."/>
            <person name="Ito T."/>
            <person name="Fujiyama A."/>
            <person name="Inagaki F."/>
            <person name="Takami H."/>
        </authorList>
    </citation>
    <scope>NUCLEOTIDE SEQUENCE</scope>
    <source>
        <strain evidence="2">Expedition CK06-06</strain>
    </source>
</reference>
<dbReference type="PANTHER" id="PTHR10046">
    <property type="entry name" value="ATP DEPENDENT LON PROTEASE FAMILY MEMBER"/>
    <property type="match status" value="1"/>
</dbReference>
<dbReference type="GO" id="GO:0006508">
    <property type="term" value="P:proteolysis"/>
    <property type="evidence" value="ECO:0007669"/>
    <property type="project" value="InterPro"/>
</dbReference>
<dbReference type="GO" id="GO:0004252">
    <property type="term" value="F:serine-type endopeptidase activity"/>
    <property type="evidence" value="ECO:0007669"/>
    <property type="project" value="InterPro"/>
</dbReference>
<dbReference type="AlphaFoldDB" id="X1SZW7"/>
<protein>
    <recommendedName>
        <fullName evidence="1">Lon proteolytic domain-containing protein</fullName>
    </recommendedName>
</protein>
<proteinExistence type="predicted"/>
<dbReference type="GO" id="GO:0030163">
    <property type="term" value="P:protein catabolic process"/>
    <property type="evidence" value="ECO:0007669"/>
    <property type="project" value="InterPro"/>
</dbReference>
<organism evidence="2">
    <name type="scientific">marine sediment metagenome</name>
    <dbReference type="NCBI Taxonomy" id="412755"/>
    <lineage>
        <taxon>unclassified sequences</taxon>
        <taxon>metagenomes</taxon>
        <taxon>ecological metagenomes</taxon>
    </lineage>
</organism>
<dbReference type="PRINTS" id="PR00830">
    <property type="entry name" value="ENDOLAPTASE"/>
</dbReference>
<dbReference type="Pfam" id="PF05362">
    <property type="entry name" value="Lon_C"/>
    <property type="match status" value="1"/>
</dbReference>
<accession>X1SZW7</accession>
<dbReference type="InterPro" id="IPR008269">
    <property type="entry name" value="Lon_proteolytic"/>
</dbReference>
<dbReference type="SUPFAM" id="SSF54211">
    <property type="entry name" value="Ribosomal protein S5 domain 2-like"/>
    <property type="match status" value="1"/>
</dbReference>
<sequence length="157" mass="16884">YQEVEGDSASSAELYALLSSLSGIPIKQSIAVTGSVNQKGEVQAIGGVNQKIEGFYEVCKSTGLNGKHGVIIPSSNVQNLMTREDIVEAMGQGKFTIYAVDNVDEGIEILTGVKAGKRLESGGFEDGSINDRVQRRLEQFARVMREFGKEGKGKKAK</sequence>
<dbReference type="GO" id="GO:0005524">
    <property type="term" value="F:ATP binding"/>
    <property type="evidence" value="ECO:0007669"/>
    <property type="project" value="InterPro"/>
</dbReference>
<gene>
    <name evidence="2" type="ORF">S12H4_21649</name>
</gene>
<dbReference type="EMBL" id="BARW01011165">
    <property type="protein sequence ID" value="GAI84691.1"/>
    <property type="molecule type" value="Genomic_DNA"/>
</dbReference>
<evidence type="ECO:0000313" key="2">
    <source>
        <dbReference type="EMBL" id="GAI84691.1"/>
    </source>
</evidence>
<dbReference type="Gene3D" id="3.30.230.10">
    <property type="match status" value="1"/>
</dbReference>
<feature type="non-terminal residue" evidence="2">
    <location>
        <position position="1"/>
    </location>
</feature>
<dbReference type="GO" id="GO:0004176">
    <property type="term" value="F:ATP-dependent peptidase activity"/>
    <property type="evidence" value="ECO:0007669"/>
    <property type="project" value="InterPro"/>
</dbReference>
<feature type="domain" description="Lon proteolytic" evidence="1">
    <location>
        <begin position="1"/>
        <end position="113"/>
    </location>
</feature>
<evidence type="ECO:0000259" key="1">
    <source>
        <dbReference type="PROSITE" id="PS51786"/>
    </source>
</evidence>
<dbReference type="PROSITE" id="PS51786">
    <property type="entry name" value="LON_PROTEOLYTIC"/>
    <property type="match status" value="1"/>
</dbReference>
<name>X1SZW7_9ZZZZ</name>
<dbReference type="InterPro" id="IPR020568">
    <property type="entry name" value="Ribosomal_Su5_D2-typ_SF"/>
</dbReference>
<dbReference type="InterPro" id="IPR014721">
    <property type="entry name" value="Ribsml_uS5_D2-typ_fold_subgr"/>
</dbReference>